<evidence type="ECO:0000313" key="3">
    <source>
        <dbReference type="Proteomes" id="UP000325313"/>
    </source>
</evidence>
<accession>A0A5B0M6V6</accession>
<evidence type="ECO:0000313" key="2">
    <source>
        <dbReference type="EMBL" id="KAA1072897.1"/>
    </source>
</evidence>
<organism evidence="2 3">
    <name type="scientific">Puccinia graminis f. sp. tritici</name>
    <dbReference type="NCBI Taxonomy" id="56615"/>
    <lineage>
        <taxon>Eukaryota</taxon>
        <taxon>Fungi</taxon>
        <taxon>Dikarya</taxon>
        <taxon>Basidiomycota</taxon>
        <taxon>Pucciniomycotina</taxon>
        <taxon>Pucciniomycetes</taxon>
        <taxon>Pucciniales</taxon>
        <taxon>Pucciniaceae</taxon>
        <taxon>Puccinia</taxon>
    </lineage>
</organism>
<feature type="region of interest" description="Disordered" evidence="1">
    <location>
        <begin position="1"/>
        <end position="61"/>
    </location>
</feature>
<sequence length="110" mass="12139">MIVVREERMASQAKNDRRRRWHSHPLNRPPPSTTHDSLPGETSSLLRPSQNVRSIRNQESPTSMLLAVLSNPPNLISRACPMTRLASSKPSSLADPSSSPVLLEPGNHIS</sequence>
<dbReference type="Proteomes" id="UP000325313">
    <property type="component" value="Unassembled WGS sequence"/>
</dbReference>
<reference evidence="2 3" key="1">
    <citation type="submission" date="2019-05" db="EMBL/GenBank/DDBJ databases">
        <title>Emergence of the Ug99 lineage of the wheat stem rust pathogen through somatic hybridization.</title>
        <authorList>
            <person name="Li F."/>
            <person name="Upadhyaya N.M."/>
            <person name="Sperschneider J."/>
            <person name="Matny O."/>
            <person name="Nguyen-Phuc H."/>
            <person name="Mago R."/>
            <person name="Raley C."/>
            <person name="Miller M.E."/>
            <person name="Silverstein K.A.T."/>
            <person name="Henningsen E."/>
            <person name="Hirsch C.D."/>
            <person name="Visser B."/>
            <person name="Pretorius Z.A."/>
            <person name="Steffenson B.J."/>
            <person name="Schwessinger B."/>
            <person name="Dodds P.N."/>
            <person name="Figueroa M."/>
        </authorList>
    </citation>
    <scope>NUCLEOTIDE SEQUENCE [LARGE SCALE GENOMIC DNA]</scope>
    <source>
        <strain evidence="2 3">Ug99</strain>
    </source>
</reference>
<feature type="compositionally biased region" description="Low complexity" evidence="1">
    <location>
        <begin position="85"/>
        <end position="103"/>
    </location>
</feature>
<dbReference type="AlphaFoldDB" id="A0A5B0M6V6"/>
<feature type="compositionally biased region" description="Polar residues" evidence="1">
    <location>
        <begin position="33"/>
        <end position="61"/>
    </location>
</feature>
<feature type="compositionally biased region" description="Basic residues" evidence="1">
    <location>
        <begin position="16"/>
        <end position="25"/>
    </location>
</feature>
<name>A0A5B0M6V6_PUCGR</name>
<feature type="region of interest" description="Disordered" evidence="1">
    <location>
        <begin position="85"/>
        <end position="110"/>
    </location>
</feature>
<gene>
    <name evidence="2" type="ORF">PGTUg99_025770</name>
</gene>
<comment type="caution">
    <text evidence="2">The sequence shown here is derived from an EMBL/GenBank/DDBJ whole genome shotgun (WGS) entry which is preliminary data.</text>
</comment>
<dbReference type="EMBL" id="VDEP01000476">
    <property type="protein sequence ID" value="KAA1072897.1"/>
    <property type="molecule type" value="Genomic_DNA"/>
</dbReference>
<proteinExistence type="predicted"/>
<protein>
    <submittedName>
        <fullName evidence="2">Uncharacterized protein</fullName>
    </submittedName>
</protein>
<evidence type="ECO:0000256" key="1">
    <source>
        <dbReference type="SAM" id="MobiDB-lite"/>
    </source>
</evidence>